<evidence type="ECO:0000313" key="2">
    <source>
        <dbReference type="Proteomes" id="UP000179266"/>
    </source>
</evidence>
<dbReference type="Proteomes" id="UP000179266">
    <property type="component" value="Unassembled WGS sequence"/>
</dbReference>
<accession>A0A1F7S132</accession>
<protein>
    <submittedName>
        <fullName evidence="1">Uncharacterized protein</fullName>
    </submittedName>
</protein>
<organism evidence="1 2">
    <name type="scientific">Candidatus Schekmanbacteria bacterium RBG_13_48_7</name>
    <dbReference type="NCBI Taxonomy" id="1817878"/>
    <lineage>
        <taxon>Bacteria</taxon>
        <taxon>Candidatus Schekmaniibacteriota</taxon>
    </lineage>
</organism>
<gene>
    <name evidence="1" type="ORF">A2161_09100</name>
</gene>
<dbReference type="AlphaFoldDB" id="A0A1F7S132"/>
<comment type="caution">
    <text evidence="1">The sequence shown here is derived from an EMBL/GenBank/DDBJ whole genome shotgun (WGS) entry which is preliminary data.</text>
</comment>
<dbReference type="EMBL" id="MGDD01000074">
    <property type="protein sequence ID" value="OGL47421.1"/>
    <property type="molecule type" value="Genomic_DNA"/>
</dbReference>
<sequence length="187" mass="22350">MTARKGYAYRKAIQQIAYEKGKRKTVPSMPKSRAMKGAIESWKRKLQKGYIPKNEKMKELVERTYRKYDFGEKYRVGINFGGQIFSGSKFSGIPEALMNFFGITKKEKIKYSRLFVGTDFEDIIEDFSEFMYIEISNYGIDYNKYKFWKWNRTLKSIREKFKKGYSEIELEDFEVPEISVFKLKHFE</sequence>
<evidence type="ECO:0000313" key="1">
    <source>
        <dbReference type="EMBL" id="OGL47421.1"/>
    </source>
</evidence>
<proteinExistence type="predicted"/>
<reference evidence="1 2" key="1">
    <citation type="journal article" date="2016" name="Nat. Commun.">
        <title>Thousands of microbial genomes shed light on interconnected biogeochemical processes in an aquifer system.</title>
        <authorList>
            <person name="Anantharaman K."/>
            <person name="Brown C.T."/>
            <person name="Hug L.A."/>
            <person name="Sharon I."/>
            <person name="Castelle C.J."/>
            <person name="Probst A.J."/>
            <person name="Thomas B.C."/>
            <person name="Singh A."/>
            <person name="Wilkins M.J."/>
            <person name="Karaoz U."/>
            <person name="Brodie E.L."/>
            <person name="Williams K.H."/>
            <person name="Hubbard S.S."/>
            <person name="Banfield J.F."/>
        </authorList>
    </citation>
    <scope>NUCLEOTIDE SEQUENCE [LARGE SCALE GENOMIC DNA]</scope>
</reference>
<name>A0A1F7S132_9BACT</name>